<proteinExistence type="predicted"/>
<comment type="caution">
    <text evidence="2">The sequence shown here is derived from an EMBL/GenBank/DDBJ whole genome shotgun (WGS) entry which is preliminary data.</text>
</comment>
<dbReference type="InterPro" id="IPR051604">
    <property type="entry name" value="Ergot_Alk_Oxidoreductase"/>
</dbReference>
<gene>
    <name evidence="2" type="ORF">ACFFV7_32105</name>
</gene>
<dbReference type="InterPro" id="IPR016040">
    <property type="entry name" value="NAD(P)-bd_dom"/>
</dbReference>
<feature type="domain" description="NAD(P)-binding" evidence="1">
    <location>
        <begin position="6"/>
        <end position="171"/>
    </location>
</feature>
<dbReference type="RefSeq" id="WP_189652380.1">
    <property type="nucleotide sequence ID" value="NZ_BMRC01000027.1"/>
</dbReference>
<reference evidence="2 3" key="1">
    <citation type="submission" date="2024-09" db="EMBL/GenBank/DDBJ databases">
        <authorList>
            <person name="Sun Q."/>
            <person name="Mori K."/>
        </authorList>
    </citation>
    <scope>NUCLEOTIDE SEQUENCE [LARGE SCALE GENOMIC DNA]</scope>
    <source>
        <strain evidence="2 3">CCM 3426</strain>
    </source>
</reference>
<name>A0ABV5IMZ0_9ACTN</name>
<dbReference type="Gene3D" id="3.40.50.720">
    <property type="entry name" value="NAD(P)-binding Rossmann-like Domain"/>
    <property type="match status" value="1"/>
</dbReference>
<keyword evidence="3" id="KW-1185">Reference proteome</keyword>
<dbReference type="PANTHER" id="PTHR43162:SF1">
    <property type="entry name" value="PRESTALK A DIFFERENTIATION PROTEIN A"/>
    <property type="match status" value="1"/>
</dbReference>
<dbReference type="InterPro" id="IPR036291">
    <property type="entry name" value="NAD(P)-bd_dom_sf"/>
</dbReference>
<organism evidence="2 3">
    <name type="scientific">Nonomuraea spiralis</name>
    <dbReference type="NCBI Taxonomy" id="46182"/>
    <lineage>
        <taxon>Bacteria</taxon>
        <taxon>Bacillati</taxon>
        <taxon>Actinomycetota</taxon>
        <taxon>Actinomycetes</taxon>
        <taxon>Streptosporangiales</taxon>
        <taxon>Streptosporangiaceae</taxon>
        <taxon>Nonomuraea</taxon>
    </lineage>
</organism>
<dbReference type="Pfam" id="PF13460">
    <property type="entry name" value="NAD_binding_10"/>
    <property type="match status" value="1"/>
</dbReference>
<evidence type="ECO:0000313" key="3">
    <source>
        <dbReference type="Proteomes" id="UP001589647"/>
    </source>
</evidence>
<evidence type="ECO:0000313" key="2">
    <source>
        <dbReference type="EMBL" id="MFB9205876.1"/>
    </source>
</evidence>
<accession>A0ABV5IMZ0</accession>
<dbReference type="EMBL" id="JBHMEI010000031">
    <property type="protein sequence ID" value="MFB9205876.1"/>
    <property type="molecule type" value="Genomic_DNA"/>
</dbReference>
<dbReference type="SUPFAM" id="SSF51735">
    <property type="entry name" value="NAD(P)-binding Rossmann-fold domains"/>
    <property type="match status" value="1"/>
</dbReference>
<dbReference type="Proteomes" id="UP001589647">
    <property type="component" value="Unassembled WGS sequence"/>
</dbReference>
<protein>
    <submittedName>
        <fullName evidence="2">NAD(P)H-binding protein</fullName>
    </submittedName>
</protein>
<dbReference type="Gene3D" id="3.90.25.10">
    <property type="entry name" value="UDP-galactose 4-epimerase, domain 1"/>
    <property type="match status" value="1"/>
</dbReference>
<sequence length="275" mass="28251">MIVITGATGSIGRALVARLHGQDVLAVSRKPADMGVRHAVGDFTSPETIGGLLSPGDRLFLNSSPFPGWAGRLNEVIDRAAKAGVAQIVSVSVRDAAPGASLSAGPHGEIDEHLRASGVPHAILQPTGFMQNLIGDLRGGDRFHGAWGGGGMNYIDARDIAAVAAALLTRPVGASESYLLTGPESPTHEEIAATMTSVLGRPIAYVDLPVPEMAARLAGQGVPEPFATELATAHATLGETGWAEITTTVEEVTGRPPHTLADFLADHAAAFAPAG</sequence>
<evidence type="ECO:0000259" key="1">
    <source>
        <dbReference type="Pfam" id="PF13460"/>
    </source>
</evidence>
<dbReference type="PANTHER" id="PTHR43162">
    <property type="match status" value="1"/>
</dbReference>